<comment type="caution">
    <text evidence="2">The sequence shown here is derived from an EMBL/GenBank/DDBJ whole genome shotgun (WGS) entry which is preliminary data.</text>
</comment>
<dbReference type="Proteomes" id="UP000759537">
    <property type="component" value="Unassembled WGS sequence"/>
</dbReference>
<gene>
    <name evidence="2" type="ORF">DFH94DRAFT_827706</name>
</gene>
<reference evidence="2" key="1">
    <citation type="submission" date="2019-10" db="EMBL/GenBank/DDBJ databases">
        <authorList>
            <consortium name="DOE Joint Genome Institute"/>
            <person name="Kuo A."/>
            <person name="Miyauchi S."/>
            <person name="Kiss E."/>
            <person name="Drula E."/>
            <person name="Kohler A."/>
            <person name="Sanchez-Garcia M."/>
            <person name="Andreopoulos B."/>
            <person name="Barry K.W."/>
            <person name="Bonito G."/>
            <person name="Buee M."/>
            <person name="Carver A."/>
            <person name="Chen C."/>
            <person name="Cichocki N."/>
            <person name="Clum A."/>
            <person name="Culley D."/>
            <person name="Crous P.W."/>
            <person name="Fauchery L."/>
            <person name="Girlanda M."/>
            <person name="Hayes R."/>
            <person name="Keri Z."/>
            <person name="LaButti K."/>
            <person name="Lipzen A."/>
            <person name="Lombard V."/>
            <person name="Magnuson J."/>
            <person name="Maillard F."/>
            <person name="Morin E."/>
            <person name="Murat C."/>
            <person name="Nolan M."/>
            <person name="Ohm R."/>
            <person name="Pangilinan J."/>
            <person name="Pereira M."/>
            <person name="Perotto S."/>
            <person name="Peter M."/>
            <person name="Riley R."/>
            <person name="Sitrit Y."/>
            <person name="Stielow B."/>
            <person name="Szollosi G."/>
            <person name="Zifcakova L."/>
            <person name="Stursova M."/>
            <person name="Spatafora J.W."/>
            <person name="Tedersoo L."/>
            <person name="Vaario L.-M."/>
            <person name="Yamada A."/>
            <person name="Yan M."/>
            <person name="Wang P."/>
            <person name="Xu J."/>
            <person name="Bruns T."/>
            <person name="Baldrian P."/>
            <person name="Vilgalys R."/>
            <person name="Henrissat B."/>
            <person name="Grigoriev I.V."/>
            <person name="Hibbett D."/>
            <person name="Nagy L.G."/>
            <person name="Martin F.M."/>
        </authorList>
    </citation>
    <scope>NUCLEOTIDE SEQUENCE</scope>
    <source>
        <strain evidence="2">Prilba</strain>
    </source>
</reference>
<feature type="region of interest" description="Disordered" evidence="1">
    <location>
        <begin position="508"/>
        <end position="632"/>
    </location>
</feature>
<evidence type="ECO:0000256" key="1">
    <source>
        <dbReference type="SAM" id="MobiDB-lite"/>
    </source>
</evidence>
<feature type="compositionally biased region" description="Polar residues" evidence="1">
    <location>
        <begin position="379"/>
        <end position="395"/>
    </location>
</feature>
<evidence type="ECO:0000313" key="3">
    <source>
        <dbReference type="Proteomes" id="UP000759537"/>
    </source>
</evidence>
<organism evidence="2 3">
    <name type="scientific">Russula ochroleuca</name>
    <dbReference type="NCBI Taxonomy" id="152965"/>
    <lineage>
        <taxon>Eukaryota</taxon>
        <taxon>Fungi</taxon>
        <taxon>Dikarya</taxon>
        <taxon>Basidiomycota</taxon>
        <taxon>Agaricomycotina</taxon>
        <taxon>Agaricomycetes</taxon>
        <taxon>Russulales</taxon>
        <taxon>Russulaceae</taxon>
        <taxon>Russula</taxon>
    </lineage>
</organism>
<reference evidence="2" key="2">
    <citation type="journal article" date="2020" name="Nat. Commun.">
        <title>Large-scale genome sequencing of mycorrhizal fungi provides insights into the early evolution of symbiotic traits.</title>
        <authorList>
            <person name="Miyauchi S."/>
            <person name="Kiss E."/>
            <person name="Kuo A."/>
            <person name="Drula E."/>
            <person name="Kohler A."/>
            <person name="Sanchez-Garcia M."/>
            <person name="Morin E."/>
            <person name="Andreopoulos B."/>
            <person name="Barry K.W."/>
            <person name="Bonito G."/>
            <person name="Buee M."/>
            <person name="Carver A."/>
            <person name="Chen C."/>
            <person name="Cichocki N."/>
            <person name="Clum A."/>
            <person name="Culley D."/>
            <person name="Crous P.W."/>
            <person name="Fauchery L."/>
            <person name="Girlanda M."/>
            <person name="Hayes R.D."/>
            <person name="Keri Z."/>
            <person name="LaButti K."/>
            <person name="Lipzen A."/>
            <person name="Lombard V."/>
            <person name="Magnuson J."/>
            <person name="Maillard F."/>
            <person name="Murat C."/>
            <person name="Nolan M."/>
            <person name="Ohm R.A."/>
            <person name="Pangilinan J."/>
            <person name="Pereira M.F."/>
            <person name="Perotto S."/>
            <person name="Peter M."/>
            <person name="Pfister S."/>
            <person name="Riley R."/>
            <person name="Sitrit Y."/>
            <person name="Stielow J.B."/>
            <person name="Szollosi G."/>
            <person name="Zifcakova L."/>
            <person name="Stursova M."/>
            <person name="Spatafora J.W."/>
            <person name="Tedersoo L."/>
            <person name="Vaario L.M."/>
            <person name="Yamada A."/>
            <person name="Yan M."/>
            <person name="Wang P."/>
            <person name="Xu J."/>
            <person name="Bruns T."/>
            <person name="Baldrian P."/>
            <person name="Vilgalys R."/>
            <person name="Dunand C."/>
            <person name="Henrissat B."/>
            <person name="Grigoriev I.V."/>
            <person name="Hibbett D."/>
            <person name="Nagy L.G."/>
            <person name="Martin F.M."/>
        </authorList>
    </citation>
    <scope>NUCLEOTIDE SEQUENCE</scope>
    <source>
        <strain evidence="2">Prilba</strain>
    </source>
</reference>
<name>A0A9P5T9X6_9AGAM</name>
<sequence>MQPHPAVIMLASTSQHAAPLVELWCEAPRLFTLTLATPEPIQLPPPTVHLFPTVPESLQPEERDPTTAVLDALSEAIMTIATGLEEVLAAQKTMEPCAQEADTEAEKYILTGKCKCNVFGRLTLSSGAEVPHRIKGRNLRERFEEYHRQYPGQEAALAYLESLASVLRPALQGMEEANQMPLAMRRMPTVATPTTTEAPMQLAHLLDAAATLHRPMCAPHLNSDMSSTRESANQGAHHPAARPQFTTVAKQEMEAPITLTQAELLALAPEDTPEKPTVTARSIRITQAEASFAAAALAPPPNVPALHNFFLSNTNMFDHSLPEPHPCTPVIPIPRVRVPLAVNEDKKPEPGTVKVHSIEPESSNPFCTVRGTEDGYSAGTPQSLKQQADEQQPATEANCEENSLIPALPSLSPKAIIQPIVRTTAETDKHPLATVIPMIVDVLVPLTLTPPKRPPLGPFPFIPQRFLEASHSMQIPHPIVPFSMLLTTCPHWTGFGPASQPPLQDAMKQLTAKASGKGEPVDSPPPIQSTNHVSTETAEHPQPEPHPCAPAHTNLNAPTPSEDKDKSIAPQVEAESLSLPSTVQEPEGDYSEVTHRPPEQLTNEPRIAAKQSTAEEETRILTPARGPSSPVP</sequence>
<dbReference type="AlphaFoldDB" id="A0A9P5T9X6"/>
<evidence type="ECO:0000313" key="2">
    <source>
        <dbReference type="EMBL" id="KAF8480759.1"/>
    </source>
</evidence>
<proteinExistence type="predicted"/>
<dbReference type="OrthoDB" id="3252634at2759"/>
<protein>
    <submittedName>
        <fullName evidence="2">Uncharacterized protein</fullName>
    </submittedName>
</protein>
<feature type="region of interest" description="Disordered" evidence="1">
    <location>
        <begin position="345"/>
        <end position="400"/>
    </location>
</feature>
<accession>A0A9P5T9X6</accession>
<keyword evidence="3" id="KW-1185">Reference proteome</keyword>
<dbReference type="EMBL" id="WHVB01000007">
    <property type="protein sequence ID" value="KAF8480759.1"/>
    <property type="molecule type" value="Genomic_DNA"/>
</dbReference>